<dbReference type="EMBL" id="LCIR01000001">
    <property type="protein sequence ID" value="KKT60455.1"/>
    <property type="molecule type" value="Genomic_DNA"/>
</dbReference>
<keyword evidence="1" id="KW-0808">Transferase</keyword>
<dbReference type="Gene3D" id="3.40.50.150">
    <property type="entry name" value="Vaccinia Virus protein VP39"/>
    <property type="match status" value="1"/>
</dbReference>
<protein>
    <submittedName>
        <fullName evidence="1">2-polyprenyl-3-methyl-5-hydroxy-6-metoxy-1, 4-benzoquinol methylase</fullName>
    </submittedName>
</protein>
<evidence type="ECO:0000313" key="1">
    <source>
        <dbReference type="EMBL" id="KKT60455.1"/>
    </source>
</evidence>
<accession>A0A0G1IMS6</accession>
<name>A0A0G1IMS6_9BACT</name>
<dbReference type="CDD" id="cd02440">
    <property type="entry name" value="AdoMet_MTases"/>
    <property type="match status" value="1"/>
</dbReference>
<comment type="caution">
    <text evidence="1">The sequence shown here is derived from an EMBL/GenBank/DDBJ whole genome shotgun (WGS) entry which is preliminary data.</text>
</comment>
<gene>
    <name evidence="1" type="ORF">UW53_C0001G0105</name>
</gene>
<organism evidence="1 2">
    <name type="scientific">Candidatus Giovannonibacteria bacterium GW2011_GWA1_44_25</name>
    <dbReference type="NCBI Taxonomy" id="1618645"/>
    <lineage>
        <taxon>Bacteria</taxon>
        <taxon>Candidatus Giovannoniibacteriota</taxon>
    </lineage>
</organism>
<keyword evidence="1" id="KW-0489">Methyltransferase</keyword>
<dbReference type="Proteomes" id="UP000034087">
    <property type="component" value="Unassembled WGS sequence"/>
</dbReference>
<dbReference type="GO" id="GO:0032259">
    <property type="term" value="P:methylation"/>
    <property type="evidence" value="ECO:0007669"/>
    <property type="project" value="UniProtKB-KW"/>
</dbReference>
<reference evidence="1 2" key="1">
    <citation type="journal article" date="2015" name="Nature">
        <title>rRNA introns, odd ribosomes, and small enigmatic genomes across a large radiation of phyla.</title>
        <authorList>
            <person name="Brown C.T."/>
            <person name="Hug L.A."/>
            <person name="Thomas B.C."/>
            <person name="Sharon I."/>
            <person name="Castelle C.J."/>
            <person name="Singh A."/>
            <person name="Wilkins M.J."/>
            <person name="Williams K.H."/>
            <person name="Banfield J.F."/>
        </authorList>
    </citation>
    <scope>NUCLEOTIDE SEQUENCE [LARGE SCALE GENOMIC DNA]</scope>
</reference>
<dbReference type="Pfam" id="PF13489">
    <property type="entry name" value="Methyltransf_23"/>
    <property type="match status" value="1"/>
</dbReference>
<sequence length="215" mass="24571">MKERSKIQKFKDFIALPLRAVALFEVNKWGLTSTQAERFEYAAKEVRGHCLDIGCGKYNLFVQKYLNGNGVGVDVFPYEGLTEKNVVASLENFPFPNRSFDSVTFIASLNHVPKELRDKELAESNRCLNPGGNVVVTMPCAFAGVLIHKIVAAYDSVFSTHYDVDSVRGMHEDEDYYLPDAEIIERLKRAGFRDITKKYFWTQWGMNHAFIGWKK</sequence>
<dbReference type="InterPro" id="IPR029063">
    <property type="entry name" value="SAM-dependent_MTases_sf"/>
</dbReference>
<dbReference type="SUPFAM" id="SSF53335">
    <property type="entry name" value="S-adenosyl-L-methionine-dependent methyltransferases"/>
    <property type="match status" value="1"/>
</dbReference>
<evidence type="ECO:0000313" key="2">
    <source>
        <dbReference type="Proteomes" id="UP000034087"/>
    </source>
</evidence>
<dbReference type="AlphaFoldDB" id="A0A0G1IMS6"/>
<proteinExistence type="predicted"/>
<dbReference type="GO" id="GO:0008168">
    <property type="term" value="F:methyltransferase activity"/>
    <property type="evidence" value="ECO:0007669"/>
    <property type="project" value="UniProtKB-KW"/>
</dbReference>